<evidence type="ECO:0000313" key="2">
    <source>
        <dbReference type="Proteomes" id="UP000218627"/>
    </source>
</evidence>
<dbReference type="AlphaFoldDB" id="A0A285NVF3"/>
<dbReference type="Gene3D" id="3.40.50.10640">
    <property type="entry name" value="SSO1389-like"/>
    <property type="match status" value="1"/>
</dbReference>
<dbReference type="NCBIfam" id="TIGR02549">
    <property type="entry name" value="CRISPR_DxTHG"/>
    <property type="match status" value="1"/>
</dbReference>
<keyword evidence="2" id="KW-1185">Reference proteome</keyword>
<dbReference type="RefSeq" id="WP_096600444.1">
    <property type="nucleotide sequence ID" value="NZ_OBEN01000001.1"/>
</dbReference>
<dbReference type="SUPFAM" id="SSF160980">
    <property type="entry name" value="SSO1389-like"/>
    <property type="match status" value="1"/>
</dbReference>
<dbReference type="InterPro" id="IPR011742">
    <property type="entry name" value="CRISPR-assoc_prot_TM1812"/>
</dbReference>
<reference evidence="2" key="1">
    <citation type="submission" date="2017-09" db="EMBL/GenBank/DDBJ databases">
        <authorList>
            <person name="Varghese N."/>
            <person name="Submissions S."/>
        </authorList>
    </citation>
    <scope>NUCLEOTIDE SEQUENCE [LARGE SCALE GENOMIC DNA]</scope>
    <source>
        <strain evidence="2">DSM 2913</strain>
    </source>
</reference>
<organism evidence="1 2">
    <name type="scientific">Hydrogenobacter hydrogenophilus</name>
    <dbReference type="NCBI Taxonomy" id="35835"/>
    <lineage>
        <taxon>Bacteria</taxon>
        <taxon>Pseudomonadati</taxon>
        <taxon>Aquificota</taxon>
        <taxon>Aquificia</taxon>
        <taxon>Aquificales</taxon>
        <taxon>Aquificaceae</taxon>
        <taxon>Hydrogenobacter</taxon>
    </lineage>
</organism>
<gene>
    <name evidence="1" type="ORF">SAMN06265353_0345</name>
</gene>
<accession>A0A285NVF3</accession>
<name>A0A285NVF3_9AQUI</name>
<dbReference type="EMBL" id="OBEN01000001">
    <property type="protein sequence ID" value="SNZ11856.1"/>
    <property type="molecule type" value="Genomic_DNA"/>
</dbReference>
<dbReference type="Proteomes" id="UP000218627">
    <property type="component" value="Unassembled WGS sequence"/>
</dbReference>
<dbReference type="NCBIfam" id="TIGR02221">
    <property type="entry name" value="cas_TM1812"/>
    <property type="match status" value="1"/>
</dbReference>
<dbReference type="InterPro" id="IPR013383">
    <property type="entry name" value="CRISPR-assoc_prot_DxTHG_CS"/>
</dbReference>
<dbReference type="OrthoDB" id="11728at2"/>
<protein>
    <submittedName>
        <fullName evidence="1">CRISPR-associated protein, TM1812 family</fullName>
    </submittedName>
</protein>
<sequence>MADHLLVSFIGKATKSKEEGTGYQKITYRFEDGSTYESSFFTVAIHRYLRERQNIEPDLLIVGTSGSTWGELFQLSESEQVFEIASSLEKGFDHEKLKRLEDILSEDLGVRVRLLSVEDNPPRVLEIAKEVFNILSTADYKEVFLDITHSYRYMPYSVLSAFMIYKNLRDFRLRIFYGFLEYGRREDPKPAYELTDISHLLDISNAVSLITSTGDFRAYYDKLGAGDVAKRAYYKIETNQQPRTELKELMKFKPPEQYDTLHKEINRLISELDRDYLDERMVSRAKFFADRGQYLKAIVLLYEAFIVLACRKQNRQDCNKYKTREEIRDQLRNNEKFEFLSHLRNVIVHGSQPEGKYGGEIQRILGSEEEFKKVFEDYLDYYYRLKENK</sequence>
<proteinExistence type="predicted"/>
<evidence type="ECO:0000313" key="1">
    <source>
        <dbReference type="EMBL" id="SNZ11856.1"/>
    </source>
</evidence>